<proteinExistence type="predicted"/>
<sequence>MGSRDSIGKWCRGSSGSRQLTAAPSIAPSSDCIPAPPPSSVTDSAAAPGSQQHSCDDPLFSAFVEVGACGLLYNVLLLCYRFVQTFFLLVDHLTGSEQNRMSAGRVRTLLSRSVSVIPTLSLS</sequence>
<evidence type="ECO:0000313" key="2">
    <source>
        <dbReference type="EMBL" id="PWY97512.1"/>
    </source>
</evidence>
<gene>
    <name evidence="2" type="ORF">BCV70DRAFT_50726</name>
</gene>
<protein>
    <submittedName>
        <fullName evidence="2">Uncharacterized protein</fullName>
    </submittedName>
</protein>
<evidence type="ECO:0000256" key="1">
    <source>
        <dbReference type="SAM" id="MobiDB-lite"/>
    </source>
</evidence>
<organism evidence="2 3">
    <name type="scientific">Testicularia cyperi</name>
    <dbReference type="NCBI Taxonomy" id="1882483"/>
    <lineage>
        <taxon>Eukaryota</taxon>
        <taxon>Fungi</taxon>
        <taxon>Dikarya</taxon>
        <taxon>Basidiomycota</taxon>
        <taxon>Ustilaginomycotina</taxon>
        <taxon>Ustilaginomycetes</taxon>
        <taxon>Ustilaginales</taxon>
        <taxon>Anthracoideaceae</taxon>
        <taxon>Testicularia</taxon>
    </lineage>
</organism>
<dbReference type="EMBL" id="KZ819206">
    <property type="protein sequence ID" value="PWY97512.1"/>
    <property type="molecule type" value="Genomic_DNA"/>
</dbReference>
<keyword evidence="3" id="KW-1185">Reference proteome</keyword>
<accession>A0A317XI58</accession>
<feature type="region of interest" description="Disordered" evidence="1">
    <location>
        <begin position="1"/>
        <end position="53"/>
    </location>
</feature>
<dbReference type="AlphaFoldDB" id="A0A317XI58"/>
<name>A0A317XI58_9BASI</name>
<reference evidence="2 3" key="1">
    <citation type="journal article" date="2018" name="Mol. Biol. Evol.">
        <title>Broad Genomic Sampling Reveals a Smut Pathogenic Ancestry of the Fungal Clade Ustilaginomycotina.</title>
        <authorList>
            <person name="Kijpornyongpan T."/>
            <person name="Mondo S.J."/>
            <person name="Barry K."/>
            <person name="Sandor L."/>
            <person name="Lee J."/>
            <person name="Lipzen A."/>
            <person name="Pangilinan J."/>
            <person name="LaButti K."/>
            <person name="Hainaut M."/>
            <person name="Henrissat B."/>
            <person name="Grigoriev I.V."/>
            <person name="Spatafora J.W."/>
            <person name="Aime M.C."/>
        </authorList>
    </citation>
    <scope>NUCLEOTIDE SEQUENCE [LARGE SCALE GENOMIC DNA]</scope>
    <source>
        <strain evidence="2 3">MCA 3645</strain>
    </source>
</reference>
<dbReference type="Proteomes" id="UP000246740">
    <property type="component" value="Unassembled WGS sequence"/>
</dbReference>
<evidence type="ECO:0000313" key="3">
    <source>
        <dbReference type="Proteomes" id="UP000246740"/>
    </source>
</evidence>
<dbReference type="InParanoid" id="A0A317XI58"/>